<dbReference type="Proteomes" id="UP001501183">
    <property type="component" value="Unassembled WGS sequence"/>
</dbReference>
<feature type="signal peptide" evidence="2">
    <location>
        <begin position="1"/>
        <end position="19"/>
    </location>
</feature>
<evidence type="ECO:0000313" key="3">
    <source>
        <dbReference type="EMBL" id="GAA4482519.1"/>
    </source>
</evidence>
<proteinExistence type="predicted"/>
<dbReference type="Pfam" id="PF04402">
    <property type="entry name" value="SIMPL"/>
    <property type="match status" value="1"/>
</dbReference>
<accession>A0ABP8P5V6</accession>
<keyword evidence="2" id="KW-0732">Signal</keyword>
<keyword evidence="4" id="KW-1185">Reference proteome</keyword>
<name>A0ABP8P5V6_9NOCA</name>
<dbReference type="EMBL" id="BAABFB010000050">
    <property type="protein sequence ID" value="GAA4482519.1"/>
    <property type="molecule type" value="Genomic_DNA"/>
</dbReference>
<dbReference type="PANTHER" id="PTHR34387">
    <property type="entry name" value="SLR1258 PROTEIN"/>
    <property type="match status" value="1"/>
</dbReference>
<dbReference type="InterPro" id="IPR052022">
    <property type="entry name" value="26kDa_periplasmic_antigen"/>
</dbReference>
<dbReference type="InterPro" id="IPR007497">
    <property type="entry name" value="SIMPL/DUF541"/>
</dbReference>
<evidence type="ECO:0000256" key="2">
    <source>
        <dbReference type="SAM" id="SignalP"/>
    </source>
</evidence>
<dbReference type="Gene3D" id="3.30.110.170">
    <property type="entry name" value="Protein of unknown function (DUF541), domain 1"/>
    <property type="match status" value="1"/>
</dbReference>
<reference evidence="4" key="1">
    <citation type="journal article" date="2019" name="Int. J. Syst. Evol. Microbiol.">
        <title>The Global Catalogue of Microorganisms (GCM) 10K type strain sequencing project: providing services to taxonomists for standard genome sequencing and annotation.</title>
        <authorList>
            <consortium name="The Broad Institute Genomics Platform"/>
            <consortium name="The Broad Institute Genome Sequencing Center for Infectious Disease"/>
            <person name="Wu L."/>
            <person name="Ma J."/>
        </authorList>
    </citation>
    <scope>NUCLEOTIDE SEQUENCE [LARGE SCALE GENOMIC DNA]</scope>
    <source>
        <strain evidence="4">JCM 32206</strain>
    </source>
</reference>
<sequence length="237" mass="23125">MATLRGLGVAAAAAGVVLAAGCAANPVSGTSDTVPPGISTQAVGKVSAAPDTATVVLAVQTQGATAEAALADNAQKATALIDSLKAKGVASKDIATSGLSVQPTYAPASQTVTGYQVTNQVTATVHDIAGAGALIDAAAAAAGDAVRVQQMSFSIGDDGALRGQARAKAVEQARTQAGQIAHAAGVELGDVRSISEVAASPPSPIPGRTMSDQAASTPVEPGTQELTVTVAVVYDID</sequence>
<dbReference type="PANTHER" id="PTHR34387:SF1">
    <property type="entry name" value="PERIPLASMIC IMMUNOGENIC PROTEIN"/>
    <property type="match status" value="1"/>
</dbReference>
<organism evidence="3 4">
    <name type="scientific">Rhodococcus olei</name>
    <dbReference type="NCBI Taxonomy" id="2161675"/>
    <lineage>
        <taxon>Bacteria</taxon>
        <taxon>Bacillati</taxon>
        <taxon>Actinomycetota</taxon>
        <taxon>Actinomycetes</taxon>
        <taxon>Mycobacteriales</taxon>
        <taxon>Nocardiaceae</taxon>
        <taxon>Rhodococcus</taxon>
    </lineage>
</organism>
<evidence type="ECO:0000256" key="1">
    <source>
        <dbReference type="SAM" id="MobiDB-lite"/>
    </source>
</evidence>
<evidence type="ECO:0000313" key="4">
    <source>
        <dbReference type="Proteomes" id="UP001501183"/>
    </source>
</evidence>
<feature type="region of interest" description="Disordered" evidence="1">
    <location>
        <begin position="199"/>
        <end position="221"/>
    </location>
</feature>
<gene>
    <name evidence="3" type="ORF">GCM10023094_32570</name>
</gene>
<dbReference type="Gene3D" id="3.30.70.2970">
    <property type="entry name" value="Protein of unknown function (DUF541), domain 2"/>
    <property type="match status" value="1"/>
</dbReference>
<feature type="chain" id="PRO_5045946640" evidence="2">
    <location>
        <begin position="20"/>
        <end position="237"/>
    </location>
</feature>
<comment type="caution">
    <text evidence="3">The sequence shown here is derived from an EMBL/GenBank/DDBJ whole genome shotgun (WGS) entry which is preliminary data.</text>
</comment>
<protein>
    <submittedName>
        <fullName evidence="3">SIMPL domain-containing protein</fullName>
    </submittedName>
</protein>
<dbReference type="PROSITE" id="PS51257">
    <property type="entry name" value="PROKAR_LIPOPROTEIN"/>
    <property type="match status" value="1"/>
</dbReference>